<dbReference type="Pfam" id="PF04857">
    <property type="entry name" value="CAF1"/>
    <property type="match status" value="1"/>
</dbReference>
<evidence type="ECO:0000256" key="9">
    <source>
        <dbReference type="ARBA" id="ARBA00022801"/>
    </source>
</evidence>
<evidence type="ECO:0000256" key="12">
    <source>
        <dbReference type="ARBA" id="ARBA00023015"/>
    </source>
</evidence>
<dbReference type="EC" id="3.1.13.4" evidence="5"/>
<keyword evidence="10" id="KW-0269">Exonuclease</keyword>
<dbReference type="InterPro" id="IPR036397">
    <property type="entry name" value="RNaseH_sf"/>
</dbReference>
<evidence type="ECO:0000256" key="7">
    <source>
        <dbReference type="ARBA" id="ARBA00022722"/>
    </source>
</evidence>
<comment type="caution">
    <text evidence="15">The sequence shown here is derived from an EMBL/GenBank/DDBJ whole genome shotgun (WGS) entry which is preliminary data.</text>
</comment>
<dbReference type="GO" id="GO:0046872">
    <property type="term" value="F:metal ion binding"/>
    <property type="evidence" value="ECO:0007669"/>
    <property type="project" value="UniProtKB-KW"/>
</dbReference>
<keyword evidence="13" id="KW-0804">Transcription</keyword>
<reference evidence="15 16" key="1">
    <citation type="journal article" date="2015" name="Mol. Biochem. Parasitol.">
        <title>Identification of polymorphic genes for use in assemblage B genotyping assays through comparative genomics of multiple assemblage B Giardia duodenalis isolates.</title>
        <authorList>
            <person name="Wielinga C."/>
            <person name="Thompson R.C."/>
            <person name="Monis P."/>
            <person name="Ryan U."/>
        </authorList>
    </citation>
    <scope>NUCLEOTIDE SEQUENCE [LARGE SCALE GENOMIC DNA]</scope>
    <source>
        <strain evidence="15 16">BAH15c1</strain>
    </source>
</reference>
<dbReference type="AlphaFoldDB" id="A0A132NQ85"/>
<dbReference type="GO" id="GO:0003723">
    <property type="term" value="F:RNA binding"/>
    <property type="evidence" value="ECO:0007669"/>
    <property type="project" value="UniProtKB-KW"/>
</dbReference>
<evidence type="ECO:0000256" key="6">
    <source>
        <dbReference type="ARBA" id="ARBA00022490"/>
    </source>
</evidence>
<dbReference type="Gene3D" id="3.30.420.10">
    <property type="entry name" value="Ribonuclease H-like superfamily/Ribonuclease H"/>
    <property type="match status" value="1"/>
</dbReference>
<gene>
    <name evidence="15" type="ORF">QR46_3833</name>
</gene>
<dbReference type="VEuPathDB" id="GiardiaDB:QR46_3833"/>
<evidence type="ECO:0000313" key="15">
    <source>
        <dbReference type="EMBL" id="KWX12176.1"/>
    </source>
</evidence>
<keyword evidence="7" id="KW-0540">Nuclease</keyword>
<dbReference type="GO" id="GO:0005634">
    <property type="term" value="C:nucleus"/>
    <property type="evidence" value="ECO:0007669"/>
    <property type="project" value="UniProtKB-SubCell"/>
</dbReference>
<dbReference type="GO" id="GO:0005737">
    <property type="term" value="C:cytoplasm"/>
    <property type="evidence" value="ECO:0007669"/>
    <property type="project" value="UniProtKB-SubCell"/>
</dbReference>
<dbReference type="InterPro" id="IPR012337">
    <property type="entry name" value="RNaseH-like_sf"/>
</dbReference>
<dbReference type="Proteomes" id="UP000070089">
    <property type="component" value="Unassembled WGS sequence"/>
</dbReference>
<protein>
    <recommendedName>
        <fullName evidence="5">poly(A)-specific ribonuclease</fullName>
        <ecNumber evidence="5">3.1.13.4</ecNumber>
    </recommendedName>
</protein>
<organism evidence="15 16">
    <name type="scientific">Giardia duodenalis assemblage B</name>
    <dbReference type="NCBI Taxonomy" id="1394984"/>
    <lineage>
        <taxon>Eukaryota</taxon>
        <taxon>Metamonada</taxon>
        <taxon>Diplomonadida</taxon>
        <taxon>Hexamitidae</taxon>
        <taxon>Giardiinae</taxon>
        <taxon>Giardia</taxon>
    </lineage>
</organism>
<evidence type="ECO:0000313" key="16">
    <source>
        <dbReference type="Proteomes" id="UP000070089"/>
    </source>
</evidence>
<dbReference type="SUPFAM" id="SSF53098">
    <property type="entry name" value="Ribonuclease H-like"/>
    <property type="match status" value="1"/>
</dbReference>
<evidence type="ECO:0000256" key="1">
    <source>
        <dbReference type="ARBA" id="ARBA00001663"/>
    </source>
</evidence>
<accession>A0A132NQ85</accession>
<evidence type="ECO:0000256" key="14">
    <source>
        <dbReference type="ARBA" id="ARBA00023242"/>
    </source>
</evidence>
<evidence type="ECO:0000256" key="10">
    <source>
        <dbReference type="ARBA" id="ARBA00022839"/>
    </source>
</evidence>
<sequence length="265" mass="29812">MGGHVVDVFRFNLSQACREITSLIGRYPIVAIDTEFPGYFEDLSQLVQLSNISVPPDVLASPTDYQRLKINVDALSLIQLGISLSDFEGNTPQPHSTWQFNMLFDETTSIVNNDSLELLRGQGIDFSKLKRDGIHPAVLSYELQASGLLHNRSLVYLCFHGVYDFGYLVKTITMDDLPKTKREFNSLLRVLFPGRLYDLKQCYSWIGSLESLADMQGVQRLGIQHQAGSDAWVTSSIFRSMICVSGLPPHYMNRCIYGLTSSDEE</sequence>
<evidence type="ECO:0000256" key="2">
    <source>
        <dbReference type="ARBA" id="ARBA00004123"/>
    </source>
</evidence>
<dbReference type="GO" id="GO:0030014">
    <property type="term" value="C:CCR4-NOT complex"/>
    <property type="evidence" value="ECO:0007669"/>
    <property type="project" value="InterPro"/>
</dbReference>
<evidence type="ECO:0000256" key="13">
    <source>
        <dbReference type="ARBA" id="ARBA00023163"/>
    </source>
</evidence>
<keyword evidence="8" id="KW-0479">Metal-binding</keyword>
<dbReference type="GO" id="GO:0004535">
    <property type="term" value="F:poly(A)-specific ribonuclease activity"/>
    <property type="evidence" value="ECO:0007669"/>
    <property type="project" value="UniProtKB-EC"/>
</dbReference>
<keyword evidence="9" id="KW-0378">Hydrolase</keyword>
<comment type="subcellular location">
    <subcellularLocation>
        <location evidence="3">Cytoplasm</location>
    </subcellularLocation>
    <subcellularLocation>
        <location evidence="2">Nucleus</location>
    </subcellularLocation>
</comment>
<keyword evidence="6" id="KW-0963">Cytoplasm</keyword>
<dbReference type="InterPro" id="IPR039637">
    <property type="entry name" value="CNOT7/CNOT8/Pop2"/>
</dbReference>
<name>A0A132NQ85_GIAIN</name>
<proteinExistence type="inferred from homology"/>
<keyword evidence="14" id="KW-0539">Nucleus</keyword>
<keyword evidence="11" id="KW-0694">RNA-binding</keyword>
<dbReference type="PANTHER" id="PTHR10797">
    <property type="entry name" value="CCR4-NOT TRANSCRIPTION COMPLEX SUBUNIT"/>
    <property type="match status" value="1"/>
</dbReference>
<evidence type="ECO:0000256" key="5">
    <source>
        <dbReference type="ARBA" id="ARBA00012161"/>
    </source>
</evidence>
<comment type="catalytic activity">
    <reaction evidence="1">
        <text>Exonucleolytic cleavage of poly(A) to 5'-AMP.</text>
        <dbReference type="EC" id="3.1.13.4"/>
    </reaction>
</comment>
<dbReference type="OrthoDB" id="1164111at2759"/>
<evidence type="ECO:0000256" key="11">
    <source>
        <dbReference type="ARBA" id="ARBA00022884"/>
    </source>
</evidence>
<comment type="similarity">
    <text evidence="4">Belongs to the CAF1 family.</text>
</comment>
<evidence type="ECO:0000256" key="4">
    <source>
        <dbReference type="ARBA" id="ARBA00008372"/>
    </source>
</evidence>
<keyword evidence="12" id="KW-0805">Transcription regulation</keyword>
<evidence type="ECO:0000256" key="3">
    <source>
        <dbReference type="ARBA" id="ARBA00004496"/>
    </source>
</evidence>
<dbReference type="InterPro" id="IPR006941">
    <property type="entry name" value="RNase_CAF1"/>
</dbReference>
<evidence type="ECO:0000256" key="8">
    <source>
        <dbReference type="ARBA" id="ARBA00022723"/>
    </source>
</evidence>
<dbReference type="EMBL" id="JXTI01000131">
    <property type="protein sequence ID" value="KWX12176.1"/>
    <property type="molecule type" value="Genomic_DNA"/>
</dbReference>